<reference evidence="2 3" key="2">
    <citation type="journal article" date="2017" name="Front. Plant Sci.">
        <title>Gene Classification and Mining of Molecular Markers Useful in Red Clover (Trifolium pratense) Breeding.</title>
        <authorList>
            <person name="Istvanek J."/>
            <person name="Dluhosova J."/>
            <person name="Dluhos P."/>
            <person name="Patkova L."/>
            <person name="Nedelnik J."/>
            <person name="Repkova J."/>
        </authorList>
    </citation>
    <scope>NUCLEOTIDE SEQUENCE [LARGE SCALE GENOMIC DNA]</scope>
    <source>
        <strain evidence="3">cv. Tatra</strain>
        <tissue evidence="2">Young leaves</tissue>
    </source>
</reference>
<sequence>MWSQIMEMHLAEEEKLSFIRGNKQPPTEDDDDGYKK</sequence>
<feature type="region of interest" description="Disordered" evidence="1">
    <location>
        <begin position="16"/>
        <end position="36"/>
    </location>
</feature>
<feature type="non-terminal residue" evidence="2">
    <location>
        <position position="36"/>
    </location>
</feature>
<evidence type="ECO:0000313" key="3">
    <source>
        <dbReference type="Proteomes" id="UP000236291"/>
    </source>
</evidence>
<organism evidence="2 3">
    <name type="scientific">Trifolium pratense</name>
    <name type="common">Red clover</name>
    <dbReference type="NCBI Taxonomy" id="57577"/>
    <lineage>
        <taxon>Eukaryota</taxon>
        <taxon>Viridiplantae</taxon>
        <taxon>Streptophyta</taxon>
        <taxon>Embryophyta</taxon>
        <taxon>Tracheophyta</taxon>
        <taxon>Spermatophyta</taxon>
        <taxon>Magnoliopsida</taxon>
        <taxon>eudicotyledons</taxon>
        <taxon>Gunneridae</taxon>
        <taxon>Pentapetalae</taxon>
        <taxon>rosids</taxon>
        <taxon>fabids</taxon>
        <taxon>Fabales</taxon>
        <taxon>Fabaceae</taxon>
        <taxon>Papilionoideae</taxon>
        <taxon>50 kb inversion clade</taxon>
        <taxon>NPAAA clade</taxon>
        <taxon>Hologalegina</taxon>
        <taxon>IRL clade</taxon>
        <taxon>Trifolieae</taxon>
        <taxon>Trifolium</taxon>
    </lineage>
</organism>
<gene>
    <name evidence="2" type="ORF">L195_g061083</name>
</gene>
<dbReference type="AlphaFoldDB" id="A0A2K3K7N5"/>
<dbReference type="Proteomes" id="UP000236291">
    <property type="component" value="Unassembled WGS sequence"/>
</dbReference>
<proteinExistence type="predicted"/>
<protein>
    <submittedName>
        <fullName evidence="2">Uncharacterized protein</fullName>
    </submittedName>
</protein>
<evidence type="ECO:0000256" key="1">
    <source>
        <dbReference type="SAM" id="MobiDB-lite"/>
    </source>
</evidence>
<name>A0A2K3K7N5_TRIPR</name>
<reference evidence="2 3" key="1">
    <citation type="journal article" date="2014" name="Am. J. Bot.">
        <title>Genome assembly and annotation for red clover (Trifolium pratense; Fabaceae).</title>
        <authorList>
            <person name="Istvanek J."/>
            <person name="Jaros M."/>
            <person name="Krenek A."/>
            <person name="Repkova J."/>
        </authorList>
    </citation>
    <scope>NUCLEOTIDE SEQUENCE [LARGE SCALE GENOMIC DNA]</scope>
    <source>
        <strain evidence="3">cv. Tatra</strain>
        <tissue evidence="2">Young leaves</tissue>
    </source>
</reference>
<evidence type="ECO:0000313" key="2">
    <source>
        <dbReference type="EMBL" id="PNX62300.1"/>
    </source>
</evidence>
<dbReference type="EMBL" id="ASHM01146788">
    <property type="protein sequence ID" value="PNX62300.1"/>
    <property type="molecule type" value="Genomic_DNA"/>
</dbReference>
<accession>A0A2K3K7N5</accession>
<feature type="compositionally biased region" description="Acidic residues" evidence="1">
    <location>
        <begin position="27"/>
        <end position="36"/>
    </location>
</feature>
<comment type="caution">
    <text evidence="2">The sequence shown here is derived from an EMBL/GenBank/DDBJ whole genome shotgun (WGS) entry which is preliminary data.</text>
</comment>